<organism evidence="1">
    <name type="scientific">Arundo donax</name>
    <name type="common">Giant reed</name>
    <name type="synonym">Donax arundinaceus</name>
    <dbReference type="NCBI Taxonomy" id="35708"/>
    <lineage>
        <taxon>Eukaryota</taxon>
        <taxon>Viridiplantae</taxon>
        <taxon>Streptophyta</taxon>
        <taxon>Embryophyta</taxon>
        <taxon>Tracheophyta</taxon>
        <taxon>Spermatophyta</taxon>
        <taxon>Magnoliopsida</taxon>
        <taxon>Liliopsida</taxon>
        <taxon>Poales</taxon>
        <taxon>Poaceae</taxon>
        <taxon>PACMAD clade</taxon>
        <taxon>Arundinoideae</taxon>
        <taxon>Arundineae</taxon>
        <taxon>Arundo</taxon>
    </lineage>
</organism>
<dbReference type="AlphaFoldDB" id="A0A0A9DXR7"/>
<dbReference type="EMBL" id="GBRH01207420">
    <property type="protein sequence ID" value="JAD90475.1"/>
    <property type="molecule type" value="Transcribed_RNA"/>
</dbReference>
<proteinExistence type="predicted"/>
<reference evidence="1" key="1">
    <citation type="submission" date="2014-09" db="EMBL/GenBank/DDBJ databases">
        <authorList>
            <person name="Magalhaes I.L.F."/>
            <person name="Oliveira U."/>
            <person name="Santos F.R."/>
            <person name="Vidigal T.H.D.A."/>
            <person name="Brescovit A.D."/>
            <person name="Santos A.J."/>
        </authorList>
    </citation>
    <scope>NUCLEOTIDE SEQUENCE</scope>
    <source>
        <tissue evidence="1">Shoot tissue taken approximately 20 cm above the soil surface</tissue>
    </source>
</reference>
<reference evidence="1" key="2">
    <citation type="journal article" date="2015" name="Data Brief">
        <title>Shoot transcriptome of the giant reed, Arundo donax.</title>
        <authorList>
            <person name="Barrero R.A."/>
            <person name="Guerrero F.D."/>
            <person name="Moolhuijzen P."/>
            <person name="Goolsby J.A."/>
            <person name="Tidwell J."/>
            <person name="Bellgard S.E."/>
            <person name="Bellgard M.I."/>
        </authorList>
    </citation>
    <scope>NUCLEOTIDE SEQUENCE</scope>
    <source>
        <tissue evidence="1">Shoot tissue taken approximately 20 cm above the soil surface</tissue>
    </source>
</reference>
<sequence>MCCPKLMWFNENRAATSS</sequence>
<name>A0A0A9DXR7_ARUDO</name>
<protein>
    <submittedName>
        <fullName evidence="1">Uncharacterized protein</fullName>
    </submittedName>
</protein>
<accession>A0A0A9DXR7</accession>
<evidence type="ECO:0000313" key="1">
    <source>
        <dbReference type="EMBL" id="JAD90475.1"/>
    </source>
</evidence>